<dbReference type="EMBL" id="CP084166">
    <property type="protein sequence ID" value="UJG42094.1"/>
    <property type="molecule type" value="Genomic_DNA"/>
</dbReference>
<feature type="transmembrane region" description="Helical" evidence="1">
    <location>
        <begin position="223"/>
        <end position="244"/>
    </location>
</feature>
<organism evidence="2">
    <name type="scientific">Candidatus Heimdallarchaeum aukensis</name>
    <dbReference type="NCBI Taxonomy" id="2876573"/>
    <lineage>
        <taxon>Archaea</taxon>
        <taxon>Promethearchaeati</taxon>
        <taxon>Candidatus Heimdallarchaeota</taxon>
        <taxon>Candidatus Heimdallarchaeia (ex Rinke et al. 2021) (nom. nud.)</taxon>
        <taxon>Candidatus Heimdallarchaeales</taxon>
        <taxon>Candidatus Heimdallarchaeaceae</taxon>
        <taxon>Candidatus Heimdallarchaeum</taxon>
    </lineage>
</organism>
<feature type="transmembrane region" description="Helical" evidence="1">
    <location>
        <begin position="297"/>
        <end position="318"/>
    </location>
</feature>
<feature type="transmembrane region" description="Helical" evidence="1">
    <location>
        <begin position="122"/>
        <end position="141"/>
    </location>
</feature>
<feature type="transmembrane region" description="Helical" evidence="1">
    <location>
        <begin position="350"/>
        <end position="370"/>
    </location>
</feature>
<feature type="transmembrane region" description="Helical" evidence="1">
    <location>
        <begin position="76"/>
        <end position="95"/>
    </location>
</feature>
<dbReference type="AlphaFoldDB" id="A0A9Y1BPR2"/>
<accession>A0A9Y1BPR2</accession>
<protein>
    <submittedName>
        <fullName evidence="2">Uncharacterized protein</fullName>
    </submittedName>
</protein>
<name>A0A9Y1BPR2_9ARCH</name>
<keyword evidence="1" id="KW-0472">Membrane</keyword>
<feature type="transmembrane region" description="Helical" evidence="1">
    <location>
        <begin position="181"/>
        <end position="203"/>
    </location>
</feature>
<reference evidence="2" key="1">
    <citation type="journal article" date="2022" name="Nat. Microbiol.">
        <title>Unique mobile elements and scalable gene flow at the prokaryote-eukaryote boundary revealed by circularized Asgard archaea genomes.</title>
        <authorList>
            <person name="Wu F."/>
            <person name="Speth D.R."/>
            <person name="Philosof A."/>
            <person name="Cremiere A."/>
            <person name="Narayanan A."/>
            <person name="Barco R.A."/>
            <person name="Connon S.A."/>
            <person name="Amend J.P."/>
            <person name="Antoshechkin I.A."/>
            <person name="Orphan V.J."/>
        </authorList>
    </citation>
    <scope>NUCLEOTIDE SEQUENCE</scope>
    <source>
        <strain evidence="2">PM71</strain>
    </source>
</reference>
<keyword evidence="1" id="KW-1133">Transmembrane helix</keyword>
<gene>
    <name evidence="2" type="ORF">K9W45_06440</name>
</gene>
<sequence length="532" mass="61630">MSKTETKQQNPLERGVRKIDVLMRSFGMRTRMFKGKTRGIVKGTRKVYPHEVNATIVETARGVGIKIKMEKLWYSFLKGIPFLFLIILSLIQLIAPKIGENMAENVGFNLFALFLGTRTKSIGLLITLFIIGGIFIVSEIIERTIRLRYLQDRMPRFLSGAEWTTADSPLLLDIISSTNNILWLAYLILVIIFAPFSFSSEIIEKFVTVYQTGIVNLLEGTTLVSLLDISIISSMLFTILLLNYKSFREEIDSKQRASRVKVDYSTTQLLEVVFGSITLITFEIVLFSFMFWTDLTLIQIIMTYSVTVAASILSVWLYWQRENYIFIFLEIWLFLSIVVMVFSNANNPKFSWMIICHLFLILTILGLYFNQFFKSYLEEKGIYEPSWMFNSFPIFAIIEVLKKAKVRTTKGVQKELEEIRTEELTEKIKERSPLIIPLEKITKKGKDAKKIINTYQKIIDRITKKDVNIITLSVINEEILALIQDEAELRKKVENLFQIIDHLLWDESYILKDGSKYVEITEQLYSAVLKAR</sequence>
<proteinExistence type="predicted"/>
<evidence type="ECO:0000256" key="1">
    <source>
        <dbReference type="SAM" id="Phobius"/>
    </source>
</evidence>
<keyword evidence="1" id="KW-0812">Transmembrane</keyword>
<feature type="transmembrane region" description="Helical" evidence="1">
    <location>
        <begin position="269"/>
        <end position="291"/>
    </location>
</feature>
<evidence type="ECO:0000313" key="2">
    <source>
        <dbReference type="EMBL" id="UJG42094.1"/>
    </source>
</evidence>
<feature type="transmembrane region" description="Helical" evidence="1">
    <location>
        <begin position="325"/>
        <end position="344"/>
    </location>
</feature>
<dbReference type="Proteomes" id="UP001201020">
    <property type="component" value="Chromosome"/>
</dbReference>